<dbReference type="SMART" id="SM00420">
    <property type="entry name" value="HTH_DEOR"/>
    <property type="match status" value="1"/>
</dbReference>
<dbReference type="AlphaFoldDB" id="A0A3A9Z9Z9"/>
<sequence>MGMSGRARRDAILRMLGERERLDVAELTRRLGVSGMTIRRDLAELQQDGVLRRVHGGAVRWERSPFETRRVTRAEEKRRIAERAALLVADGDSVAIDTGTTAHCVARALRGKRDLVVVTNSIHVAGEFQGGGQESPAKVLLAGGVIAPEGCLVGALATDTIRRLHVGTLFLGCGGLTPERGFAFFDIEEAEVRRAMLEIAERVVVVMDHTKFGRTETIAVARLDQVDVLITDAPPPPPYPDLCREAGVELVIA</sequence>
<evidence type="ECO:0000256" key="2">
    <source>
        <dbReference type="ARBA" id="ARBA00023125"/>
    </source>
</evidence>
<dbReference type="EMBL" id="RBAL01000003">
    <property type="protein sequence ID" value="RKN44949.1"/>
    <property type="molecule type" value="Genomic_DNA"/>
</dbReference>
<dbReference type="Gene3D" id="1.10.10.10">
    <property type="entry name" value="Winged helix-like DNA-binding domain superfamily/Winged helix DNA-binding domain"/>
    <property type="match status" value="1"/>
</dbReference>
<reference evidence="5 6" key="1">
    <citation type="journal article" date="2014" name="Int. J. Syst. Evol. Microbiol.">
        <title>Streptomyces hoynatensis sp. nov., isolated from deep marine sediment.</title>
        <authorList>
            <person name="Veyisoglu A."/>
            <person name="Sahin N."/>
        </authorList>
    </citation>
    <scope>NUCLEOTIDE SEQUENCE [LARGE SCALE GENOMIC DNA]</scope>
    <source>
        <strain evidence="5 6">KCTC 29097</strain>
    </source>
</reference>
<dbReference type="InterPro" id="IPR037171">
    <property type="entry name" value="NagB/RpiA_transferase-like"/>
</dbReference>
<keyword evidence="1" id="KW-0805">Transcription regulation</keyword>
<evidence type="ECO:0000256" key="1">
    <source>
        <dbReference type="ARBA" id="ARBA00023015"/>
    </source>
</evidence>
<dbReference type="InterPro" id="IPR050313">
    <property type="entry name" value="Carb_Metab_HTH_regulators"/>
</dbReference>
<dbReference type="SUPFAM" id="SSF46785">
    <property type="entry name" value="Winged helix' DNA-binding domain"/>
    <property type="match status" value="1"/>
</dbReference>
<dbReference type="GO" id="GO:0003700">
    <property type="term" value="F:DNA-binding transcription factor activity"/>
    <property type="evidence" value="ECO:0007669"/>
    <property type="project" value="InterPro"/>
</dbReference>
<keyword evidence="6" id="KW-1185">Reference proteome</keyword>
<gene>
    <name evidence="5" type="ORF">D7294_07530</name>
</gene>
<dbReference type="InterPro" id="IPR001034">
    <property type="entry name" value="DeoR_HTH"/>
</dbReference>
<feature type="domain" description="HTH deoR-type" evidence="4">
    <location>
        <begin position="5"/>
        <end position="60"/>
    </location>
</feature>
<dbReference type="InterPro" id="IPR018356">
    <property type="entry name" value="Tscrpt_reg_HTH_DeoR_CS"/>
</dbReference>
<dbReference type="Proteomes" id="UP000272474">
    <property type="component" value="Unassembled WGS sequence"/>
</dbReference>
<dbReference type="GO" id="GO:0003677">
    <property type="term" value="F:DNA binding"/>
    <property type="evidence" value="ECO:0007669"/>
    <property type="project" value="UniProtKB-KW"/>
</dbReference>
<accession>A0A3A9Z9Z9</accession>
<evidence type="ECO:0000259" key="4">
    <source>
        <dbReference type="PROSITE" id="PS51000"/>
    </source>
</evidence>
<dbReference type="Pfam" id="PF08220">
    <property type="entry name" value="HTH_DeoR"/>
    <property type="match status" value="1"/>
</dbReference>
<comment type="caution">
    <text evidence="5">The sequence shown here is derived from an EMBL/GenBank/DDBJ whole genome shotgun (WGS) entry which is preliminary data.</text>
</comment>
<keyword evidence="2" id="KW-0238">DNA-binding</keyword>
<dbReference type="InterPro" id="IPR036390">
    <property type="entry name" value="WH_DNA-bd_sf"/>
</dbReference>
<dbReference type="InterPro" id="IPR014036">
    <property type="entry name" value="DeoR-like_C"/>
</dbReference>
<name>A0A3A9Z9Z9_9ACTN</name>
<proteinExistence type="predicted"/>
<evidence type="ECO:0000313" key="5">
    <source>
        <dbReference type="EMBL" id="RKN44949.1"/>
    </source>
</evidence>
<keyword evidence="3" id="KW-0804">Transcription</keyword>
<dbReference type="PANTHER" id="PTHR30363:SF44">
    <property type="entry name" value="AGA OPERON TRANSCRIPTIONAL REPRESSOR-RELATED"/>
    <property type="match status" value="1"/>
</dbReference>
<dbReference type="PROSITE" id="PS00894">
    <property type="entry name" value="HTH_DEOR_1"/>
    <property type="match status" value="1"/>
</dbReference>
<dbReference type="Gene3D" id="3.40.50.1360">
    <property type="match status" value="1"/>
</dbReference>
<protein>
    <submittedName>
        <fullName evidence="5">DeoR/GlpR transcriptional regulator</fullName>
    </submittedName>
</protein>
<organism evidence="5 6">
    <name type="scientific">Streptomyces hoynatensis</name>
    <dbReference type="NCBI Taxonomy" id="1141874"/>
    <lineage>
        <taxon>Bacteria</taxon>
        <taxon>Bacillati</taxon>
        <taxon>Actinomycetota</taxon>
        <taxon>Actinomycetes</taxon>
        <taxon>Kitasatosporales</taxon>
        <taxon>Streptomycetaceae</taxon>
        <taxon>Streptomyces</taxon>
    </lineage>
</organism>
<dbReference type="PANTHER" id="PTHR30363">
    <property type="entry name" value="HTH-TYPE TRANSCRIPTIONAL REGULATOR SRLR-RELATED"/>
    <property type="match status" value="1"/>
</dbReference>
<dbReference type="PROSITE" id="PS51000">
    <property type="entry name" value="HTH_DEOR_2"/>
    <property type="match status" value="1"/>
</dbReference>
<dbReference type="SMART" id="SM01134">
    <property type="entry name" value="DeoRC"/>
    <property type="match status" value="1"/>
</dbReference>
<dbReference type="InterPro" id="IPR036388">
    <property type="entry name" value="WH-like_DNA-bd_sf"/>
</dbReference>
<evidence type="ECO:0000313" key="6">
    <source>
        <dbReference type="Proteomes" id="UP000272474"/>
    </source>
</evidence>
<dbReference type="PRINTS" id="PR00037">
    <property type="entry name" value="HTHLACR"/>
</dbReference>
<dbReference type="Pfam" id="PF00455">
    <property type="entry name" value="DeoRC"/>
    <property type="match status" value="1"/>
</dbReference>
<evidence type="ECO:0000256" key="3">
    <source>
        <dbReference type="ARBA" id="ARBA00023163"/>
    </source>
</evidence>
<dbReference type="SUPFAM" id="SSF100950">
    <property type="entry name" value="NagB/RpiA/CoA transferase-like"/>
    <property type="match status" value="1"/>
</dbReference>